<feature type="domain" description="HTH cro/C1-type" evidence="2">
    <location>
        <begin position="15"/>
        <end position="70"/>
    </location>
</feature>
<sequence length="787" mass="84571">MNDGCFNETGFGALLLRHRQAAGLTQAELAERSGVSVRALRELERGRAQAAQRRSAEALADALGLDGEQRKRFLGAGHEGRRRGSRTEGCADTARCPLPPAVPDLLGRDAELARLRAEAAADAPGGVVVSIVGHPGVGKTTLAVSAAHELASQYPDGSLAVDLRGTDDRPLSPRAALEQMLGALGLPAGQIPAAEPEQSRLFRSLLAGRRVLVLLDNAADEAQVRPLIAAAPGCLTLITCRRALAGLETARWVWLDPLEAPAAADLLSAIVGPDRVLAEPEAATELVALCGNLPLAVRIAGNRLATRPNWSIAYLAGQLRDERTRLSSLSAGDLQVRSAFEMSYRLLSPSARRVFRRLAAIPGSGFGPELAGVAAGMTAAEVQVRLDELVDVNLVQAAVIPGRYQFHDLLRIFAGERLEAEEEAAQRSARSEELLSYLLRTATIAGRAFDPPVLTAHPFASLDEAAEWLYREASNWRAAQRRAAAAGRHREVVDLATAMHWYSDGRTQQQPWDEIFALGVESARALGSRREEAALLNFLGWARYFCLDDNEGGRAAHEAALALAVEIGDRTEQAWASASLGSVLTRMGRPEEALEHARRAVDLSGDLPFWLGQGSIRNVLGTILRVLGRPGEALEVHRGLLADIEKHYDEAHPFARRFFHSATLQCIGLAQNETGDWPRAAETFRQARELFGEGGNALEEADAALNEGRARREAGQYEAAAECLRAALRGFTGVTARWARARALAELSTVHSLTGDAAAAGRYRDEALALCEELGTPQARALACELA</sequence>
<dbReference type="RefSeq" id="WP_268441135.1">
    <property type="nucleotide sequence ID" value="NZ_CP113836.1"/>
</dbReference>
<gene>
    <name evidence="3" type="ORF">ORV05_19910</name>
</gene>
<dbReference type="PROSITE" id="PS50943">
    <property type="entry name" value="HTH_CROC1"/>
    <property type="match status" value="1"/>
</dbReference>
<keyword evidence="4" id="KW-1185">Reference proteome</keyword>
<dbReference type="InterPro" id="IPR001387">
    <property type="entry name" value="Cro/C1-type_HTH"/>
</dbReference>
<evidence type="ECO:0000313" key="4">
    <source>
        <dbReference type="Proteomes" id="UP001163203"/>
    </source>
</evidence>
<dbReference type="EMBL" id="CP113836">
    <property type="protein sequence ID" value="WAL63291.1"/>
    <property type="molecule type" value="Genomic_DNA"/>
</dbReference>
<name>A0ABY7ATQ4_9PSEU</name>
<dbReference type="PANTHER" id="PTHR47691">
    <property type="entry name" value="REGULATOR-RELATED"/>
    <property type="match status" value="1"/>
</dbReference>
<dbReference type="InterPro" id="IPR003593">
    <property type="entry name" value="AAA+_ATPase"/>
</dbReference>
<dbReference type="Gene3D" id="1.25.40.10">
    <property type="entry name" value="Tetratricopeptide repeat domain"/>
    <property type="match status" value="2"/>
</dbReference>
<evidence type="ECO:0000313" key="3">
    <source>
        <dbReference type="EMBL" id="WAL63291.1"/>
    </source>
</evidence>
<dbReference type="Gene3D" id="3.40.50.300">
    <property type="entry name" value="P-loop containing nucleotide triphosphate hydrolases"/>
    <property type="match status" value="1"/>
</dbReference>
<organism evidence="3 4">
    <name type="scientific">Amycolatopsis cynarae</name>
    <dbReference type="NCBI Taxonomy" id="2995223"/>
    <lineage>
        <taxon>Bacteria</taxon>
        <taxon>Bacillati</taxon>
        <taxon>Actinomycetota</taxon>
        <taxon>Actinomycetes</taxon>
        <taxon>Pseudonocardiales</taxon>
        <taxon>Pseudonocardiaceae</taxon>
        <taxon>Amycolatopsis</taxon>
    </lineage>
</organism>
<dbReference type="InterPro" id="IPR011990">
    <property type="entry name" value="TPR-like_helical_dom_sf"/>
</dbReference>
<dbReference type="Gene3D" id="1.10.260.40">
    <property type="entry name" value="lambda repressor-like DNA-binding domains"/>
    <property type="match status" value="1"/>
</dbReference>
<protein>
    <submittedName>
        <fullName evidence="3">Tetratricopeptide repeat protein</fullName>
    </submittedName>
</protein>
<dbReference type="SMART" id="SM00530">
    <property type="entry name" value="HTH_XRE"/>
    <property type="match status" value="1"/>
</dbReference>
<dbReference type="InterPro" id="IPR019734">
    <property type="entry name" value="TPR_rpt"/>
</dbReference>
<evidence type="ECO:0000259" key="2">
    <source>
        <dbReference type="PROSITE" id="PS50943"/>
    </source>
</evidence>
<evidence type="ECO:0000256" key="1">
    <source>
        <dbReference type="SAM" id="MobiDB-lite"/>
    </source>
</evidence>
<dbReference type="InterPro" id="IPR027417">
    <property type="entry name" value="P-loop_NTPase"/>
</dbReference>
<dbReference type="Pfam" id="PF13560">
    <property type="entry name" value="HTH_31"/>
    <property type="match status" value="1"/>
</dbReference>
<reference evidence="3" key="1">
    <citation type="submission" date="2022-11" db="EMBL/GenBank/DDBJ databases">
        <authorList>
            <person name="Mo P."/>
        </authorList>
    </citation>
    <scope>NUCLEOTIDE SEQUENCE</scope>
    <source>
        <strain evidence="3">HUAS 11-8</strain>
    </source>
</reference>
<dbReference type="PANTHER" id="PTHR47691:SF3">
    <property type="entry name" value="HTH-TYPE TRANSCRIPTIONAL REGULATOR RV0890C-RELATED"/>
    <property type="match status" value="1"/>
</dbReference>
<dbReference type="SUPFAM" id="SSF48452">
    <property type="entry name" value="TPR-like"/>
    <property type="match status" value="2"/>
</dbReference>
<dbReference type="Pfam" id="PF00931">
    <property type="entry name" value="NB-ARC"/>
    <property type="match status" value="1"/>
</dbReference>
<dbReference type="PRINTS" id="PR00364">
    <property type="entry name" value="DISEASERSIST"/>
</dbReference>
<dbReference type="SUPFAM" id="SSF47413">
    <property type="entry name" value="lambda repressor-like DNA-binding domains"/>
    <property type="match status" value="1"/>
</dbReference>
<dbReference type="CDD" id="cd00093">
    <property type="entry name" value="HTH_XRE"/>
    <property type="match status" value="1"/>
</dbReference>
<proteinExistence type="predicted"/>
<dbReference type="Pfam" id="PF13424">
    <property type="entry name" value="TPR_12"/>
    <property type="match status" value="1"/>
</dbReference>
<dbReference type="Proteomes" id="UP001163203">
    <property type="component" value="Chromosome"/>
</dbReference>
<dbReference type="InterPro" id="IPR010982">
    <property type="entry name" value="Lambda_DNA-bd_dom_sf"/>
</dbReference>
<feature type="region of interest" description="Disordered" evidence="1">
    <location>
        <begin position="73"/>
        <end position="95"/>
    </location>
</feature>
<dbReference type="InterPro" id="IPR002182">
    <property type="entry name" value="NB-ARC"/>
</dbReference>
<dbReference type="SUPFAM" id="SSF52540">
    <property type="entry name" value="P-loop containing nucleoside triphosphate hydrolases"/>
    <property type="match status" value="1"/>
</dbReference>
<dbReference type="SMART" id="SM00382">
    <property type="entry name" value="AAA"/>
    <property type="match status" value="1"/>
</dbReference>
<accession>A0ABY7ATQ4</accession>
<dbReference type="SMART" id="SM00028">
    <property type="entry name" value="TPR"/>
    <property type="match status" value="3"/>
</dbReference>